<dbReference type="PRINTS" id="PR00785">
    <property type="entry name" value="NCTRNSLOCATR"/>
</dbReference>
<feature type="compositionally biased region" description="Basic and acidic residues" evidence="7">
    <location>
        <begin position="18"/>
        <end position="37"/>
    </location>
</feature>
<keyword evidence="3" id="KW-0805">Transcription regulation</keyword>
<evidence type="ECO:0000256" key="6">
    <source>
        <dbReference type="ARBA" id="ARBA00023242"/>
    </source>
</evidence>
<feature type="domain" description="BHLH" evidence="9">
    <location>
        <begin position="54"/>
        <end position="107"/>
    </location>
</feature>
<sequence>MARGTCGPEGFEIVRQLSKRDTRTTSNQRHDKEKEKLSTFGKMASKTLRNSEFQKKRRSRDAARSRRGQQNDEFVELANQLPLPPGLSSQLDRLCIMRLVNSYIKVKNLLHSYVSEDMKKIVSFNVADSPQYEKSALQALDGFVFVVTPDGQCIYVSDNITHYMGLSQIEVTGNSFYKYIHPCDHEELANQLGGQIPLEDMEIFDGLFCSDSVFMMSNHLKGGSKNVLHQSPHKSFFLRMKSTLTSRGKSVNLRASTYRVVHCTGCMKMTFRVSESGEEEQVPLFMVAIGVPLMFSSTFEVPLDRATFTSRHNLDMNFLSCDESVASLLGFNPAEIVGKSWYHFQHACDLDSTLACHKTLLTKGQSVSKYYRFLVRTGGWVWLQTKANIVYDSKSCQPQFVLCTNYIISRADQPQHILSTEQVNPIPAPLGLDLVVKKEQPQKHGTRRKHSIVLEERTKVLKAAAHEQRDVVAKQEVDLSSCCVKKAPTRIAKKTCKCLEDVDCEHMNFQDCLPVAWDTNDDLIEQQEKYEQMLRSHYGNKPGTPPGSSVGENRTPFIPSPSADQNISSDKDKDDDEVENYDERAPFIPLTIDSELDCDDELLVEIPFIDSPMTPSPSSWLLNADESIPSPGSASTFLPPILSSKAIRPTSLSASSSPETARKGVPTAVKKNSYVTNEIPSKGKASFPYVSSWDAEVNAPVQHCGLLQGDELIRALECGNFL</sequence>
<keyword evidence="11" id="KW-1185">Reference proteome</keyword>
<evidence type="ECO:0000256" key="5">
    <source>
        <dbReference type="ARBA" id="ARBA00023163"/>
    </source>
</evidence>
<keyword evidence="6" id="KW-0539">Nucleus</keyword>
<dbReference type="InterPro" id="IPR001610">
    <property type="entry name" value="PAC"/>
</dbReference>
<accession>A0ABN8R8Y2</accession>
<dbReference type="PROSITE" id="PS50888">
    <property type="entry name" value="BHLH"/>
    <property type="match status" value="1"/>
</dbReference>
<keyword evidence="5" id="KW-0804">Transcription</keyword>
<reference evidence="10 11" key="1">
    <citation type="submission" date="2022-05" db="EMBL/GenBank/DDBJ databases">
        <authorList>
            <consortium name="Genoscope - CEA"/>
            <person name="William W."/>
        </authorList>
    </citation>
    <scope>NUCLEOTIDE SEQUENCE [LARGE SCALE GENOMIC DNA]</scope>
</reference>
<feature type="domain" description="PAS" evidence="8">
    <location>
        <begin position="322"/>
        <end position="364"/>
    </location>
</feature>
<feature type="region of interest" description="Disordered" evidence="7">
    <location>
        <begin position="536"/>
        <end position="584"/>
    </location>
</feature>
<dbReference type="Gene3D" id="3.30.450.20">
    <property type="entry name" value="PAS domain"/>
    <property type="match status" value="2"/>
</dbReference>
<dbReference type="InterPro" id="IPR000014">
    <property type="entry name" value="PAS"/>
</dbReference>
<feature type="region of interest" description="Disordered" evidence="7">
    <location>
        <begin position="1"/>
        <end position="73"/>
    </location>
</feature>
<dbReference type="InterPro" id="IPR014887">
    <property type="entry name" value="HIF-1_CTAD"/>
</dbReference>
<dbReference type="EMBL" id="CALNXK010000190">
    <property type="protein sequence ID" value="CAH3174352.1"/>
    <property type="molecule type" value="Genomic_DNA"/>
</dbReference>
<comment type="caution">
    <text evidence="10">The sequence shown here is derived from an EMBL/GenBank/DDBJ whole genome shotgun (WGS) entry which is preliminary data.</text>
</comment>
<dbReference type="Pfam" id="PF08778">
    <property type="entry name" value="HIF-1a_CTAD"/>
    <property type="match status" value="1"/>
</dbReference>
<evidence type="ECO:0000313" key="10">
    <source>
        <dbReference type="EMBL" id="CAH3174352.1"/>
    </source>
</evidence>
<gene>
    <name evidence="10" type="ORF">PLOB_00015166</name>
</gene>
<protein>
    <submittedName>
        <fullName evidence="10">Uncharacterized protein</fullName>
    </submittedName>
</protein>
<dbReference type="Pfam" id="PF23171">
    <property type="entry name" value="bHLH_HIF1A"/>
    <property type="match status" value="1"/>
</dbReference>
<dbReference type="InterPro" id="IPR001067">
    <property type="entry name" value="Nuc_translocat"/>
</dbReference>
<name>A0ABN8R8Y2_9CNID</name>
<evidence type="ECO:0000259" key="8">
    <source>
        <dbReference type="PROSITE" id="PS50112"/>
    </source>
</evidence>
<dbReference type="CDD" id="cd00130">
    <property type="entry name" value="PAS"/>
    <property type="match status" value="2"/>
</dbReference>
<feature type="domain" description="PAS" evidence="8">
    <location>
        <begin position="129"/>
        <end position="192"/>
    </location>
</feature>
<dbReference type="InterPro" id="IPR011598">
    <property type="entry name" value="bHLH_dom"/>
</dbReference>
<evidence type="ECO:0000256" key="7">
    <source>
        <dbReference type="SAM" id="MobiDB-lite"/>
    </source>
</evidence>
<dbReference type="NCBIfam" id="TIGR00229">
    <property type="entry name" value="sensory_box"/>
    <property type="match status" value="1"/>
</dbReference>
<keyword evidence="2" id="KW-0677">Repeat</keyword>
<proteinExistence type="predicted"/>
<dbReference type="SMART" id="SM00086">
    <property type="entry name" value="PAC"/>
    <property type="match status" value="1"/>
</dbReference>
<evidence type="ECO:0000256" key="1">
    <source>
        <dbReference type="ARBA" id="ARBA00004123"/>
    </source>
</evidence>
<evidence type="ECO:0000259" key="9">
    <source>
        <dbReference type="PROSITE" id="PS50888"/>
    </source>
</evidence>
<evidence type="ECO:0000256" key="2">
    <source>
        <dbReference type="ARBA" id="ARBA00022737"/>
    </source>
</evidence>
<evidence type="ECO:0000256" key="3">
    <source>
        <dbReference type="ARBA" id="ARBA00023015"/>
    </source>
</evidence>
<dbReference type="Pfam" id="PF00989">
    <property type="entry name" value="PAS"/>
    <property type="match status" value="1"/>
</dbReference>
<dbReference type="InterPro" id="IPR035965">
    <property type="entry name" value="PAS-like_dom_sf"/>
</dbReference>
<dbReference type="Proteomes" id="UP001159405">
    <property type="component" value="Unassembled WGS sequence"/>
</dbReference>
<dbReference type="SMART" id="SM00091">
    <property type="entry name" value="PAS"/>
    <property type="match status" value="2"/>
</dbReference>
<comment type="subcellular location">
    <subcellularLocation>
        <location evidence="1">Nucleus</location>
    </subcellularLocation>
</comment>
<dbReference type="SUPFAM" id="SSF47459">
    <property type="entry name" value="HLH, helix-loop-helix DNA-binding domain"/>
    <property type="match status" value="1"/>
</dbReference>
<dbReference type="PROSITE" id="PS50112">
    <property type="entry name" value="PAS"/>
    <property type="match status" value="2"/>
</dbReference>
<dbReference type="PANTHER" id="PTHR23043">
    <property type="entry name" value="HYPOXIA-INDUCIBLE FACTOR 1 ALPHA"/>
    <property type="match status" value="1"/>
</dbReference>
<evidence type="ECO:0000256" key="4">
    <source>
        <dbReference type="ARBA" id="ARBA00023125"/>
    </source>
</evidence>
<dbReference type="InterPro" id="IPR013767">
    <property type="entry name" value="PAS_fold"/>
</dbReference>
<organism evidence="10 11">
    <name type="scientific">Porites lobata</name>
    <dbReference type="NCBI Taxonomy" id="104759"/>
    <lineage>
        <taxon>Eukaryota</taxon>
        <taxon>Metazoa</taxon>
        <taxon>Cnidaria</taxon>
        <taxon>Anthozoa</taxon>
        <taxon>Hexacorallia</taxon>
        <taxon>Scleractinia</taxon>
        <taxon>Fungiina</taxon>
        <taxon>Poritidae</taxon>
        <taxon>Porites</taxon>
    </lineage>
</organism>
<dbReference type="PANTHER" id="PTHR23043:SF17">
    <property type="entry name" value="PROTEIN SIMILAR"/>
    <property type="match status" value="1"/>
</dbReference>
<keyword evidence="4" id="KW-0238">DNA-binding</keyword>
<dbReference type="Pfam" id="PF14598">
    <property type="entry name" value="PAS_11"/>
    <property type="match status" value="1"/>
</dbReference>
<evidence type="ECO:0000313" key="11">
    <source>
        <dbReference type="Proteomes" id="UP001159405"/>
    </source>
</evidence>
<dbReference type="SMART" id="SM00353">
    <property type="entry name" value="HLH"/>
    <property type="match status" value="1"/>
</dbReference>
<dbReference type="InterPro" id="IPR036638">
    <property type="entry name" value="HLH_DNA-bd_sf"/>
</dbReference>
<dbReference type="SUPFAM" id="SSF55785">
    <property type="entry name" value="PYP-like sensor domain (PAS domain)"/>
    <property type="match status" value="2"/>
</dbReference>